<keyword evidence="3" id="KW-1133">Transmembrane helix</keyword>
<dbReference type="PIRSF" id="PIRSF016661">
    <property type="entry name" value="BioY"/>
    <property type="match status" value="1"/>
</dbReference>
<dbReference type="AlphaFoldDB" id="A0A1G5ICI9"/>
<dbReference type="PANTHER" id="PTHR34295">
    <property type="entry name" value="BIOTIN TRANSPORTER BIOY"/>
    <property type="match status" value="1"/>
</dbReference>
<dbReference type="Proteomes" id="UP000198636">
    <property type="component" value="Unassembled WGS sequence"/>
</dbReference>
<keyword evidence="2 3" id="KW-0472">Membrane</keyword>
<dbReference type="RefSeq" id="WP_091543512.1">
    <property type="nucleotide sequence ID" value="NZ_FMUS01000014.1"/>
</dbReference>
<proteinExistence type="inferred from homology"/>
<dbReference type="STRING" id="1120976.SAMN03080606_02345"/>
<evidence type="ECO:0000313" key="5">
    <source>
        <dbReference type="Proteomes" id="UP000198636"/>
    </source>
</evidence>
<evidence type="ECO:0000313" key="4">
    <source>
        <dbReference type="EMBL" id="SCY73822.1"/>
    </source>
</evidence>
<evidence type="ECO:0000256" key="2">
    <source>
        <dbReference type="PIRNR" id="PIRNR016661"/>
    </source>
</evidence>
<dbReference type="Pfam" id="PF02632">
    <property type="entry name" value="BioY"/>
    <property type="match status" value="1"/>
</dbReference>
<comment type="similarity">
    <text evidence="1 2">Belongs to the BioY family.</text>
</comment>
<evidence type="ECO:0000256" key="1">
    <source>
        <dbReference type="ARBA" id="ARBA00010692"/>
    </source>
</evidence>
<dbReference type="OrthoDB" id="9803495at2"/>
<name>A0A1G5ICI9_9FIRM</name>
<feature type="transmembrane region" description="Helical" evidence="3">
    <location>
        <begin position="107"/>
        <end position="129"/>
    </location>
</feature>
<keyword evidence="2" id="KW-1003">Cell membrane</keyword>
<dbReference type="Gene3D" id="1.10.1760.20">
    <property type="match status" value="1"/>
</dbReference>
<keyword evidence="5" id="KW-1185">Reference proteome</keyword>
<dbReference type="PANTHER" id="PTHR34295:SF1">
    <property type="entry name" value="BIOTIN TRANSPORTER BIOY"/>
    <property type="match status" value="1"/>
</dbReference>
<feature type="transmembrane region" description="Helical" evidence="3">
    <location>
        <begin position="30"/>
        <end position="47"/>
    </location>
</feature>
<dbReference type="InterPro" id="IPR003784">
    <property type="entry name" value="BioY"/>
</dbReference>
<dbReference type="GO" id="GO:0015225">
    <property type="term" value="F:biotin transmembrane transporter activity"/>
    <property type="evidence" value="ECO:0007669"/>
    <property type="project" value="UniProtKB-UniRule"/>
</dbReference>
<comment type="subcellular location">
    <subcellularLocation>
        <location evidence="2">Cell membrane</location>
        <topology evidence="2">Multi-pass membrane protein</topology>
    </subcellularLocation>
</comment>
<feature type="transmembrane region" description="Helical" evidence="3">
    <location>
        <begin position="141"/>
        <end position="162"/>
    </location>
</feature>
<accession>A0A1G5ICI9</accession>
<feature type="transmembrane region" description="Helical" evidence="3">
    <location>
        <begin position="79"/>
        <end position="100"/>
    </location>
</feature>
<evidence type="ECO:0000256" key="3">
    <source>
        <dbReference type="SAM" id="Phobius"/>
    </source>
</evidence>
<feature type="transmembrane region" description="Helical" evidence="3">
    <location>
        <begin position="56"/>
        <end position="73"/>
    </location>
</feature>
<gene>
    <name evidence="4" type="ORF">SAMN03080606_02345</name>
</gene>
<keyword evidence="3" id="KW-0812">Transmembrane</keyword>
<reference evidence="4 5" key="1">
    <citation type="submission" date="2016-10" db="EMBL/GenBank/DDBJ databases">
        <authorList>
            <person name="de Groot N.N."/>
        </authorList>
    </citation>
    <scope>NUCLEOTIDE SEQUENCE [LARGE SCALE GENOMIC DNA]</scope>
    <source>
        <strain evidence="4 5">DSM 18978</strain>
    </source>
</reference>
<dbReference type="GO" id="GO:0005886">
    <property type="term" value="C:plasma membrane"/>
    <property type="evidence" value="ECO:0007669"/>
    <property type="project" value="UniProtKB-SubCell"/>
</dbReference>
<dbReference type="EMBL" id="FMUS01000014">
    <property type="protein sequence ID" value="SCY73822.1"/>
    <property type="molecule type" value="Genomic_DNA"/>
</dbReference>
<keyword evidence="2" id="KW-0813">Transport</keyword>
<organism evidence="4 5">
    <name type="scientific">Alkaliphilus peptidifermentans DSM 18978</name>
    <dbReference type="NCBI Taxonomy" id="1120976"/>
    <lineage>
        <taxon>Bacteria</taxon>
        <taxon>Bacillati</taxon>
        <taxon>Bacillota</taxon>
        <taxon>Clostridia</taxon>
        <taxon>Peptostreptococcales</taxon>
        <taxon>Natronincolaceae</taxon>
        <taxon>Alkaliphilus</taxon>
    </lineage>
</organism>
<protein>
    <recommendedName>
        <fullName evidence="2">Biotin transporter</fullName>
    </recommendedName>
</protein>
<sequence length="181" mass="19039">MNTKNMILVSFFATITAICSQIAIPLPTPVPFTLQIFAVCLSGAVLGSKLGGMSQLVYLLLGAMGLPVFANMYGGLSVLVGPTGGFLLAFPLAAALIGFMQERRQGLLTSFSSMILALAIIYTLGVIQLKLVASLSWQLAFAYGAAPFLLLDIVKVGIAALVGKSINIALLKNNLQPYNSK</sequence>